<evidence type="ECO:0000256" key="1">
    <source>
        <dbReference type="ARBA" id="ARBA00006903"/>
    </source>
</evidence>
<feature type="compositionally biased region" description="Basic and acidic residues" evidence="3">
    <location>
        <begin position="204"/>
        <end position="219"/>
    </location>
</feature>
<feature type="region of interest" description="Disordered" evidence="3">
    <location>
        <begin position="117"/>
        <end position="174"/>
    </location>
</feature>
<accession>A0A564YMK8</accession>
<dbReference type="InterPro" id="IPR007998">
    <property type="entry name" value="DUF719"/>
</dbReference>
<reference evidence="4 5" key="1">
    <citation type="submission" date="2019-07" db="EMBL/GenBank/DDBJ databases">
        <authorList>
            <person name="Jastrzebski P J."/>
            <person name="Paukszto L."/>
            <person name="Jastrzebski P J."/>
        </authorList>
    </citation>
    <scope>NUCLEOTIDE SEQUENCE [LARGE SCALE GENOMIC DNA]</scope>
    <source>
        <strain evidence="4 5">WMS-il1</strain>
    </source>
</reference>
<organism evidence="4 5">
    <name type="scientific">Hymenolepis diminuta</name>
    <name type="common">Rat tapeworm</name>
    <dbReference type="NCBI Taxonomy" id="6216"/>
    <lineage>
        <taxon>Eukaryota</taxon>
        <taxon>Metazoa</taxon>
        <taxon>Spiralia</taxon>
        <taxon>Lophotrochozoa</taxon>
        <taxon>Platyhelminthes</taxon>
        <taxon>Cestoda</taxon>
        <taxon>Eucestoda</taxon>
        <taxon>Cyclophyllidea</taxon>
        <taxon>Hymenolepididae</taxon>
        <taxon>Hymenolepis</taxon>
    </lineage>
</organism>
<dbReference type="Proteomes" id="UP000321570">
    <property type="component" value="Unassembled WGS sequence"/>
</dbReference>
<evidence type="ECO:0000313" key="5">
    <source>
        <dbReference type="Proteomes" id="UP000321570"/>
    </source>
</evidence>
<feature type="compositionally biased region" description="Acidic residues" evidence="3">
    <location>
        <begin position="239"/>
        <end position="259"/>
    </location>
</feature>
<keyword evidence="5" id="KW-1185">Reference proteome</keyword>
<feature type="compositionally biased region" description="Acidic residues" evidence="3">
    <location>
        <begin position="323"/>
        <end position="332"/>
    </location>
</feature>
<proteinExistence type="inferred from homology"/>
<comment type="similarity">
    <text evidence="1">Belongs to the FAM114 family.</text>
</comment>
<gene>
    <name evidence="4" type="ORF">WMSIL1_LOCUS7821</name>
</gene>
<feature type="region of interest" description="Disordered" evidence="3">
    <location>
        <begin position="204"/>
        <end position="305"/>
    </location>
</feature>
<dbReference type="PANTHER" id="PTHR12842:SF6">
    <property type="entry name" value="FI01459P"/>
    <property type="match status" value="1"/>
</dbReference>
<feature type="region of interest" description="Disordered" evidence="3">
    <location>
        <begin position="419"/>
        <end position="438"/>
    </location>
</feature>
<dbReference type="AlphaFoldDB" id="A0A564YMK8"/>
<dbReference type="PANTHER" id="PTHR12842">
    <property type="entry name" value="FI01459P"/>
    <property type="match status" value="1"/>
</dbReference>
<dbReference type="Pfam" id="PF05334">
    <property type="entry name" value="DUF719"/>
    <property type="match status" value="1"/>
</dbReference>
<evidence type="ECO:0000256" key="3">
    <source>
        <dbReference type="SAM" id="MobiDB-lite"/>
    </source>
</evidence>
<protein>
    <recommendedName>
        <fullName evidence="6">Protein FAM114A2</fullName>
    </recommendedName>
</protein>
<feature type="compositionally biased region" description="Polar residues" evidence="3">
    <location>
        <begin position="129"/>
        <end position="142"/>
    </location>
</feature>
<dbReference type="EMBL" id="CABIJS010000299">
    <property type="protein sequence ID" value="VUZ48485.1"/>
    <property type="molecule type" value="Genomic_DNA"/>
</dbReference>
<feature type="region of interest" description="Disordered" evidence="3">
    <location>
        <begin position="318"/>
        <end position="352"/>
    </location>
</feature>
<evidence type="ECO:0000313" key="4">
    <source>
        <dbReference type="EMBL" id="VUZ48485.1"/>
    </source>
</evidence>
<feature type="region of interest" description="Disordered" evidence="3">
    <location>
        <begin position="1"/>
        <end position="87"/>
    </location>
</feature>
<evidence type="ECO:0000256" key="2">
    <source>
        <dbReference type="ARBA" id="ARBA00022553"/>
    </source>
</evidence>
<evidence type="ECO:0008006" key="6">
    <source>
        <dbReference type="Google" id="ProtNLM"/>
    </source>
</evidence>
<feature type="compositionally biased region" description="Basic and acidic residues" evidence="3">
    <location>
        <begin position="284"/>
        <end position="304"/>
    </location>
</feature>
<name>A0A564YMK8_HYMDI</name>
<keyword evidence="2" id="KW-0597">Phosphoprotein</keyword>
<sequence length="816" mass="89371">MSGDSSDEVFASADEGSDSEMPSTIKLLDSKSAKDSSISKPESNNIWNSSEDKSSSSKLSSENVPPTNRKKTSTEKPLPVVKEGESSVIMAKPVVKLEDVLENQIVDNKLVPLIEGDSWDVEDDPWLNPQESNKTTASTPPANSRKVITGNNPEQKKNLPSEDAWDAEDGSLGEVVSRQTENAPEVLAIQLLSSNFEDLREFDPLEKVNEVSKFTDKSSARSPQKIKPSKILENPPNSEDADAWNVEDDPWGEFADEPSGEVAKESDPSGNIQLPEVEDSFTEVVKDSDRKSKSQSKSVKEDLSKSIPAKEVLLSRSFKEEESAWDLEDDPWAESQSKEAEESNACDLENDHWINTEPKKVSSTEADWENMEDLHAKLSSLAGPSSITSQELTSTASALVKSVGGGLASFMAGLRMPNLSGFEEPQAPKPPPEGETNEQAAAIGGGWSAWDLGSIAKTLTSTVENTGIQLITGGVDILEQIGRKTFTALKENDPGLVYTKRFLRPVDLGSNQGPKLSQMLREARDHQHTPEPGSVEARRGDLAFQLESRLALVHMEALELLSSRASARLITKLTRLESTSQDDVDISSLTSEGGVLERIRQTLQVKKADSEAPEQDTGSEYPVASLSDAVKVLDQIVPGNALIKTCDEVQNKSRELEPDLPMKEIFYRSIEALAERTSAVLGYLHKLAECLLLIGQQHHYLDQFKGGFLDVAEKVASMITAAKRQNEVLCLIYVEHLKEAVASNNRKEGIESEDPLIASRRLVASLFLETGMANSYLDDAATNHLVPVLQVACLDAFFHEPSPTREIERPTKSKLR</sequence>